<dbReference type="VEuPathDB" id="TrichDB:TVAG_308660"/>
<evidence type="ECO:0000313" key="2">
    <source>
        <dbReference type="EMBL" id="EAX91106.1"/>
    </source>
</evidence>
<gene>
    <name evidence="2" type="ORF">TVAG_308660</name>
</gene>
<feature type="compositionally biased region" description="Low complexity" evidence="1">
    <location>
        <begin position="414"/>
        <end position="427"/>
    </location>
</feature>
<keyword evidence="3" id="KW-1185">Reference proteome</keyword>
<feature type="compositionally biased region" description="Basic and acidic residues" evidence="1">
    <location>
        <begin position="491"/>
        <end position="504"/>
    </location>
</feature>
<dbReference type="AlphaFoldDB" id="A2FVG7"/>
<feature type="compositionally biased region" description="Polar residues" evidence="1">
    <location>
        <begin position="57"/>
        <end position="67"/>
    </location>
</feature>
<feature type="compositionally biased region" description="Polar residues" evidence="1">
    <location>
        <begin position="594"/>
        <end position="605"/>
    </location>
</feature>
<dbReference type="RefSeq" id="XP_001304036.1">
    <property type="nucleotide sequence ID" value="XM_001304035.1"/>
</dbReference>
<feature type="compositionally biased region" description="Basic and acidic residues" evidence="1">
    <location>
        <begin position="569"/>
        <end position="578"/>
    </location>
</feature>
<evidence type="ECO:0000313" key="3">
    <source>
        <dbReference type="Proteomes" id="UP000001542"/>
    </source>
</evidence>
<dbReference type="InParanoid" id="A2FVG7"/>
<reference evidence="2" key="1">
    <citation type="submission" date="2006-10" db="EMBL/GenBank/DDBJ databases">
        <authorList>
            <person name="Amadeo P."/>
            <person name="Zhao Q."/>
            <person name="Wortman J."/>
            <person name="Fraser-Liggett C."/>
            <person name="Carlton J."/>
        </authorList>
    </citation>
    <scope>NUCLEOTIDE SEQUENCE</scope>
    <source>
        <strain evidence="2">G3</strain>
    </source>
</reference>
<feature type="region of interest" description="Disordered" evidence="1">
    <location>
        <begin position="348"/>
        <end position="625"/>
    </location>
</feature>
<feature type="region of interest" description="Disordered" evidence="1">
    <location>
        <begin position="705"/>
        <end position="866"/>
    </location>
</feature>
<feature type="region of interest" description="Disordered" evidence="1">
    <location>
        <begin position="1"/>
        <end position="202"/>
    </location>
</feature>
<dbReference type="Proteomes" id="UP000001542">
    <property type="component" value="Unassembled WGS sequence"/>
</dbReference>
<sequence length="885" mass="98026">MSGSDPVSLLLAQTAGQPRSGPLPPKEPINETKPNYKFTNAQIPNINEQGDDPISKLLSQGKAQSTLPDPVLDLLNQTSDKKQNDNTQNPDNNVLHQAILSGLGAAPKKEPENQQEEKIKFSNALIPKSTDNPTDPVNELLNQSSKKQENFKFKNSIIPKSTANKDDPVNLLLNQTANKKEQPNQPAKFVNSVIPNTNETKNDDVSAVLSQTANKVAAPVQKEAEKFKNAKIPKPEDNPKEPVSAVLLQGKGMKAKPAPPPEPKQEEIKPYVFPDSIIPSTIEGLEDPVSCLLRQGGKAKSEDNPMLQLLRKSSSKAVDELFTMLSSRDTEQNEEVVLKGNDIIDKIQQNPQNPVVVLGKEDDKEDDDNGQPITLSVRQPSFSNLKGHLIPKGAPATNLESLQETSSTGGQGTKLSKNGSNKKVSSNAEILLEKLQNEDNPVIIAGEENAENDDAPIGLSVRQPSFSNLHGQLIPKGAKSSQILPSLDEQGSSKKPEPKTEKQKSPKKASPQKQSEQKPHDKIIEGEDDGQPITLGVRQMSFSRLHGPLIPKGSTEAINQDLVIDEAPEEKNKPKPQEDTFADEPEELEPAGQITLSVRQPSFSNLHGALIPKGSTHELPSKSDTVIVAEKPTAEQQEQIILNEISAKDPVQGEILRSLHKINTDRWKELGYDPATGLAIDEDATKTSSYVKVIEVEEKDSLAKCRTQPEGKDLHLEMPLSESTSEHATVDSLPSDAFDQMAKAIEQENENQEDKFDDDFEEKDDSQPLRINSAGERRKQSQIFDILPPSMQKKEENKSKKKKQKVSIKNKKVTKKNQKVSIKNQKVTRRKQKVTLKYKRQKTSHKSHLLHNQMRNHNKRRKESVQVVRRQVLVLKRANQQLQET</sequence>
<protein>
    <submittedName>
        <fullName evidence="2">Uncharacterized protein</fullName>
    </submittedName>
</protein>
<reference evidence="2" key="2">
    <citation type="journal article" date="2007" name="Science">
        <title>Draft genome sequence of the sexually transmitted pathogen Trichomonas vaginalis.</title>
        <authorList>
            <person name="Carlton J.M."/>
            <person name="Hirt R.P."/>
            <person name="Silva J.C."/>
            <person name="Delcher A.L."/>
            <person name="Schatz M."/>
            <person name="Zhao Q."/>
            <person name="Wortman J.R."/>
            <person name="Bidwell S.L."/>
            <person name="Alsmark U.C.M."/>
            <person name="Besteiro S."/>
            <person name="Sicheritz-Ponten T."/>
            <person name="Noel C.J."/>
            <person name="Dacks J.B."/>
            <person name="Foster P.G."/>
            <person name="Simillion C."/>
            <person name="Van de Peer Y."/>
            <person name="Miranda-Saavedra D."/>
            <person name="Barton G.J."/>
            <person name="Westrop G.D."/>
            <person name="Mueller S."/>
            <person name="Dessi D."/>
            <person name="Fiori P.L."/>
            <person name="Ren Q."/>
            <person name="Paulsen I."/>
            <person name="Zhang H."/>
            <person name="Bastida-Corcuera F.D."/>
            <person name="Simoes-Barbosa A."/>
            <person name="Brown M.T."/>
            <person name="Hayes R.D."/>
            <person name="Mukherjee M."/>
            <person name="Okumura C.Y."/>
            <person name="Schneider R."/>
            <person name="Smith A.J."/>
            <person name="Vanacova S."/>
            <person name="Villalvazo M."/>
            <person name="Haas B.J."/>
            <person name="Pertea M."/>
            <person name="Feldblyum T.V."/>
            <person name="Utterback T.R."/>
            <person name="Shu C.L."/>
            <person name="Osoegawa K."/>
            <person name="de Jong P.J."/>
            <person name="Hrdy I."/>
            <person name="Horvathova L."/>
            <person name="Zubacova Z."/>
            <person name="Dolezal P."/>
            <person name="Malik S.B."/>
            <person name="Logsdon J.M. Jr."/>
            <person name="Henze K."/>
            <person name="Gupta A."/>
            <person name="Wang C.C."/>
            <person name="Dunne R.L."/>
            <person name="Upcroft J.A."/>
            <person name="Upcroft P."/>
            <person name="White O."/>
            <person name="Salzberg S.L."/>
            <person name="Tang P."/>
            <person name="Chiu C.-H."/>
            <person name="Lee Y.-S."/>
            <person name="Embley T.M."/>
            <person name="Coombs G.H."/>
            <person name="Mottram J.C."/>
            <person name="Tachezy J."/>
            <person name="Fraser-Liggett C.M."/>
            <person name="Johnson P.J."/>
        </authorList>
    </citation>
    <scope>NUCLEOTIDE SEQUENCE [LARGE SCALE GENOMIC DNA]</scope>
    <source>
        <strain evidence="2">G3</strain>
    </source>
</reference>
<feature type="compositionally biased region" description="Basic residues" evidence="1">
    <location>
        <begin position="799"/>
        <end position="818"/>
    </location>
</feature>
<dbReference type="EMBL" id="DS114058">
    <property type="protein sequence ID" value="EAX91106.1"/>
    <property type="molecule type" value="Genomic_DNA"/>
</dbReference>
<name>A2FVG7_TRIV3</name>
<feature type="compositionally biased region" description="Acidic residues" evidence="1">
    <location>
        <begin position="747"/>
        <end position="764"/>
    </location>
</feature>
<accession>A2FVG7</accession>
<feature type="compositionally biased region" description="Polar residues" evidence="1">
    <location>
        <begin position="371"/>
        <end position="384"/>
    </location>
</feature>
<dbReference type="KEGG" id="tva:4748799"/>
<organism evidence="2 3">
    <name type="scientific">Trichomonas vaginalis (strain ATCC PRA-98 / G3)</name>
    <dbReference type="NCBI Taxonomy" id="412133"/>
    <lineage>
        <taxon>Eukaryota</taxon>
        <taxon>Metamonada</taxon>
        <taxon>Parabasalia</taxon>
        <taxon>Trichomonadida</taxon>
        <taxon>Trichomonadidae</taxon>
        <taxon>Trichomonas</taxon>
    </lineage>
</organism>
<feature type="compositionally biased region" description="Polar residues" evidence="1">
    <location>
        <begin position="37"/>
        <end position="48"/>
    </location>
</feature>
<evidence type="ECO:0000256" key="1">
    <source>
        <dbReference type="SAM" id="MobiDB-lite"/>
    </source>
</evidence>
<feature type="compositionally biased region" description="Basic and acidic residues" evidence="1">
    <location>
        <begin position="107"/>
        <end position="120"/>
    </location>
</feature>
<feature type="compositionally biased region" description="Basic and acidic residues" evidence="1">
    <location>
        <begin position="515"/>
        <end position="525"/>
    </location>
</feature>
<feature type="compositionally biased region" description="Basic and acidic residues" evidence="1">
    <location>
        <begin position="705"/>
        <end position="716"/>
    </location>
</feature>
<feature type="compositionally biased region" description="Basic residues" evidence="1">
    <location>
        <begin position="826"/>
        <end position="862"/>
    </location>
</feature>
<feature type="region of interest" description="Disordered" evidence="1">
    <location>
        <begin position="251"/>
        <end position="271"/>
    </location>
</feature>
<dbReference type="VEuPathDB" id="TrichDB:TVAGG3_1091090"/>
<feature type="compositionally biased region" description="Polar residues" evidence="1">
    <location>
        <begin position="129"/>
        <end position="145"/>
    </location>
</feature>
<feature type="compositionally biased region" description="Polar residues" evidence="1">
    <location>
        <begin position="398"/>
        <end position="408"/>
    </location>
</feature>
<feature type="compositionally biased region" description="Acidic residues" evidence="1">
    <location>
        <begin position="580"/>
        <end position="589"/>
    </location>
</feature>
<proteinExistence type="predicted"/>
<feature type="compositionally biased region" description="Polar residues" evidence="1">
    <location>
        <begin position="85"/>
        <end position="95"/>
    </location>
</feature>